<evidence type="ECO:0000313" key="2">
    <source>
        <dbReference type="Proteomes" id="UP000054804"/>
    </source>
</evidence>
<organism evidence="1 2">
    <name type="scientific">Streptomyces silvensis</name>
    <dbReference type="NCBI Taxonomy" id="1765722"/>
    <lineage>
        <taxon>Bacteria</taxon>
        <taxon>Bacillati</taxon>
        <taxon>Actinomycetota</taxon>
        <taxon>Actinomycetes</taxon>
        <taxon>Kitasatosporales</taxon>
        <taxon>Streptomycetaceae</taxon>
        <taxon>Streptomyces</taxon>
    </lineage>
</organism>
<dbReference type="STRING" id="1765722.AT728_37680"/>
<protein>
    <submittedName>
        <fullName evidence="1">Uncharacterized protein</fullName>
    </submittedName>
</protein>
<keyword evidence="2" id="KW-1185">Reference proteome</keyword>
<dbReference type="Proteomes" id="UP000054804">
    <property type="component" value="Unassembled WGS sequence"/>
</dbReference>
<gene>
    <name evidence="1" type="ORF">AT728_37680</name>
</gene>
<sequence>MDTGKLRCRFEGLAEAFQRTVTIADIEIGPSHVDVCRCNSGRRKSAKVASEIIGKLQSVTWPTEIYVRC</sequence>
<dbReference type="AlphaFoldDB" id="A0A0W7WR39"/>
<name>A0A0W7WR39_9ACTN</name>
<accession>A0A0W7WR39</accession>
<comment type="caution">
    <text evidence="1">The sequence shown here is derived from an EMBL/GenBank/DDBJ whole genome shotgun (WGS) entry which is preliminary data.</text>
</comment>
<evidence type="ECO:0000313" key="1">
    <source>
        <dbReference type="EMBL" id="KUF13067.1"/>
    </source>
</evidence>
<proteinExistence type="predicted"/>
<dbReference type="EMBL" id="LOCL01000083">
    <property type="protein sequence ID" value="KUF13067.1"/>
    <property type="molecule type" value="Genomic_DNA"/>
</dbReference>
<reference evidence="1 2" key="1">
    <citation type="submission" date="2015-12" db="EMBL/GenBank/DDBJ databases">
        <title>Draft genome sequence of Streptomyces silvensis ATCC 53525, a producer of novel hormone antagonists.</title>
        <authorList>
            <person name="Johnston C.W."/>
            <person name="Li Y."/>
            <person name="Magarvey N.A."/>
        </authorList>
    </citation>
    <scope>NUCLEOTIDE SEQUENCE [LARGE SCALE GENOMIC DNA]</scope>
    <source>
        <strain evidence="1 2">ATCC 53525</strain>
    </source>
</reference>